<dbReference type="Pfam" id="PF01182">
    <property type="entry name" value="Glucosamine_iso"/>
    <property type="match status" value="1"/>
</dbReference>
<evidence type="ECO:0000313" key="2">
    <source>
        <dbReference type="EMBL" id="TWT82718.1"/>
    </source>
</evidence>
<dbReference type="GO" id="GO:0042802">
    <property type="term" value="F:identical protein binding"/>
    <property type="evidence" value="ECO:0007669"/>
    <property type="project" value="TreeGrafter"/>
</dbReference>
<dbReference type="AlphaFoldDB" id="A0A5C5Z5Z1"/>
<reference evidence="2 3" key="1">
    <citation type="submission" date="2019-02" db="EMBL/GenBank/DDBJ databases">
        <title>Deep-cultivation of Planctomycetes and their phenomic and genomic characterization uncovers novel biology.</title>
        <authorList>
            <person name="Wiegand S."/>
            <person name="Jogler M."/>
            <person name="Boedeker C."/>
            <person name="Pinto D."/>
            <person name="Vollmers J."/>
            <person name="Rivas-Marin E."/>
            <person name="Kohn T."/>
            <person name="Peeters S.H."/>
            <person name="Heuer A."/>
            <person name="Rast P."/>
            <person name="Oberbeckmann S."/>
            <person name="Bunk B."/>
            <person name="Jeske O."/>
            <person name="Meyerdierks A."/>
            <person name="Storesund J.E."/>
            <person name="Kallscheuer N."/>
            <person name="Luecker S."/>
            <person name="Lage O.M."/>
            <person name="Pohl T."/>
            <person name="Merkel B.J."/>
            <person name="Hornburger P."/>
            <person name="Mueller R.-W."/>
            <person name="Bruemmer F."/>
            <person name="Labrenz M."/>
            <person name="Spormann A.M."/>
            <person name="Op Den Camp H."/>
            <person name="Overmann J."/>
            <person name="Amann R."/>
            <person name="Jetten M.S.M."/>
            <person name="Mascher T."/>
            <person name="Medema M.H."/>
            <person name="Devos D.P."/>
            <person name="Kaster A.-K."/>
            <person name="Ovreas L."/>
            <person name="Rohde M."/>
            <person name="Galperin M.Y."/>
            <person name="Jogler C."/>
        </authorList>
    </citation>
    <scope>NUCLEOTIDE SEQUENCE [LARGE SCALE GENOMIC DNA]</scope>
    <source>
        <strain evidence="2 3">CA13</strain>
    </source>
</reference>
<keyword evidence="3" id="KW-1185">Reference proteome</keyword>
<feature type="domain" description="Glucosamine/galactosamine-6-phosphate isomerase" evidence="1">
    <location>
        <begin position="9"/>
        <end position="227"/>
    </location>
</feature>
<comment type="caution">
    <text evidence="2">The sequence shown here is derived from an EMBL/GenBank/DDBJ whole genome shotgun (WGS) entry which is preliminary data.</text>
</comment>
<keyword evidence="2" id="KW-0378">Hydrolase</keyword>
<dbReference type="EMBL" id="SJPJ01000001">
    <property type="protein sequence ID" value="TWT82718.1"/>
    <property type="molecule type" value="Genomic_DNA"/>
</dbReference>
<dbReference type="SUPFAM" id="SSF100950">
    <property type="entry name" value="NagB/RpiA/CoA transferase-like"/>
    <property type="match status" value="1"/>
</dbReference>
<protein>
    <submittedName>
        <fullName evidence="2">Glucosamine-6-phosphate deaminase</fullName>
        <ecNumber evidence="2">3.5.99.6</ecNumber>
    </submittedName>
</protein>
<dbReference type="GO" id="GO:0004342">
    <property type="term" value="F:glucosamine-6-phosphate deaminase activity"/>
    <property type="evidence" value="ECO:0007669"/>
    <property type="project" value="UniProtKB-EC"/>
</dbReference>
<name>A0A5C5Z5Z1_9BACT</name>
<dbReference type="GO" id="GO:0005737">
    <property type="term" value="C:cytoplasm"/>
    <property type="evidence" value="ECO:0007669"/>
    <property type="project" value="TreeGrafter"/>
</dbReference>
<dbReference type="PANTHER" id="PTHR11280:SF6">
    <property type="entry name" value="GLUCOSAMINE-6-PHOSPHATE ISOMERASE NAGB"/>
    <property type="match status" value="1"/>
</dbReference>
<organism evidence="2 3">
    <name type="scientific">Novipirellula herctigrandis</name>
    <dbReference type="NCBI Taxonomy" id="2527986"/>
    <lineage>
        <taxon>Bacteria</taxon>
        <taxon>Pseudomonadati</taxon>
        <taxon>Planctomycetota</taxon>
        <taxon>Planctomycetia</taxon>
        <taxon>Pirellulales</taxon>
        <taxon>Pirellulaceae</taxon>
        <taxon>Novipirellula</taxon>
    </lineage>
</organism>
<dbReference type="EC" id="3.5.99.6" evidence="2"/>
<dbReference type="GO" id="GO:0006046">
    <property type="term" value="P:N-acetylglucosamine catabolic process"/>
    <property type="evidence" value="ECO:0007669"/>
    <property type="project" value="TreeGrafter"/>
</dbReference>
<dbReference type="CDD" id="cd01399">
    <property type="entry name" value="GlcN6P_deaminase"/>
    <property type="match status" value="1"/>
</dbReference>
<evidence type="ECO:0000259" key="1">
    <source>
        <dbReference type="Pfam" id="PF01182"/>
    </source>
</evidence>
<sequence>MRMLLAANRQSMGKWVAKQASECLRQAIEEQGKASIIVATGSSQFEVLGALIKQPNIDWTCVEGFHLDEYIGLSEEHSASFCRYLKERFVSRVPLADFHYLYGNQPPTETIDRIGGLLRETTVDVALVGIGENAHLAFNDPPADFQITDPYITVTLDEACRHQQVGEGWFESIEDVPRQAISMSIQQILKAKQIYCTVPDERKANAVRATLEGPIDPQTPASILQWHHGVHFACDRAAASKLSRNTLDRMERVK</sequence>
<dbReference type="GO" id="GO:0005975">
    <property type="term" value="P:carbohydrate metabolic process"/>
    <property type="evidence" value="ECO:0007669"/>
    <property type="project" value="InterPro"/>
</dbReference>
<dbReference type="Gene3D" id="3.40.50.1360">
    <property type="match status" value="1"/>
</dbReference>
<gene>
    <name evidence="2" type="primary">nagB_3</name>
    <name evidence="2" type="ORF">CA13_41810</name>
</gene>
<dbReference type="RefSeq" id="WP_419194577.1">
    <property type="nucleotide sequence ID" value="NZ_SJPJ01000001.1"/>
</dbReference>
<proteinExistence type="predicted"/>
<accession>A0A5C5Z5Z1</accession>
<dbReference type="GO" id="GO:0019262">
    <property type="term" value="P:N-acetylneuraminate catabolic process"/>
    <property type="evidence" value="ECO:0007669"/>
    <property type="project" value="TreeGrafter"/>
</dbReference>
<dbReference type="InterPro" id="IPR006148">
    <property type="entry name" value="Glc/Gal-6P_isomerase"/>
</dbReference>
<dbReference type="PANTHER" id="PTHR11280">
    <property type="entry name" value="GLUCOSAMINE-6-PHOSPHATE ISOMERASE"/>
    <property type="match status" value="1"/>
</dbReference>
<evidence type="ECO:0000313" key="3">
    <source>
        <dbReference type="Proteomes" id="UP000315010"/>
    </source>
</evidence>
<dbReference type="GO" id="GO:0006043">
    <property type="term" value="P:glucosamine catabolic process"/>
    <property type="evidence" value="ECO:0007669"/>
    <property type="project" value="TreeGrafter"/>
</dbReference>
<dbReference type="Proteomes" id="UP000315010">
    <property type="component" value="Unassembled WGS sequence"/>
</dbReference>
<dbReference type="InterPro" id="IPR037171">
    <property type="entry name" value="NagB/RpiA_transferase-like"/>
</dbReference>
<dbReference type="InterPro" id="IPR004547">
    <property type="entry name" value="Glucosamine6P_isomerase"/>
</dbReference>